<dbReference type="PANTHER" id="PTHR43386">
    <property type="entry name" value="OLIGOPEPTIDE TRANSPORT SYSTEM PERMEASE PROTEIN APPC"/>
    <property type="match status" value="1"/>
</dbReference>
<evidence type="ECO:0000256" key="4">
    <source>
        <dbReference type="ARBA" id="ARBA00022692"/>
    </source>
</evidence>
<dbReference type="EMBL" id="BARU01002040">
    <property type="protein sequence ID" value="GAH23534.1"/>
    <property type="molecule type" value="Genomic_DNA"/>
</dbReference>
<feature type="transmembrane region" description="Helical" evidence="7">
    <location>
        <begin position="152"/>
        <end position="169"/>
    </location>
</feature>
<evidence type="ECO:0000256" key="3">
    <source>
        <dbReference type="ARBA" id="ARBA00022475"/>
    </source>
</evidence>
<feature type="non-terminal residue" evidence="9">
    <location>
        <position position="263"/>
    </location>
</feature>
<gene>
    <name evidence="9" type="ORF">S03H2_04995</name>
</gene>
<proteinExistence type="predicted"/>
<dbReference type="GO" id="GO:0055085">
    <property type="term" value="P:transmembrane transport"/>
    <property type="evidence" value="ECO:0007669"/>
    <property type="project" value="InterPro"/>
</dbReference>
<dbReference type="AlphaFoldDB" id="X1F2E2"/>
<keyword evidence="4 7" id="KW-0812">Transmembrane</keyword>
<dbReference type="SUPFAM" id="SSF161098">
    <property type="entry name" value="MetI-like"/>
    <property type="match status" value="1"/>
</dbReference>
<evidence type="ECO:0000313" key="9">
    <source>
        <dbReference type="EMBL" id="GAH23534.1"/>
    </source>
</evidence>
<reference evidence="9" key="1">
    <citation type="journal article" date="2014" name="Front. Microbiol.">
        <title>High frequency of phylogenetically diverse reductive dehalogenase-homologous genes in deep subseafloor sedimentary metagenomes.</title>
        <authorList>
            <person name="Kawai M."/>
            <person name="Futagami T."/>
            <person name="Toyoda A."/>
            <person name="Takaki Y."/>
            <person name="Nishi S."/>
            <person name="Hori S."/>
            <person name="Arai W."/>
            <person name="Tsubouchi T."/>
            <person name="Morono Y."/>
            <person name="Uchiyama I."/>
            <person name="Ito T."/>
            <person name="Fujiyama A."/>
            <person name="Inagaki F."/>
            <person name="Takami H."/>
        </authorList>
    </citation>
    <scope>NUCLEOTIDE SEQUENCE</scope>
    <source>
        <strain evidence="9">Expedition CK06-06</strain>
    </source>
</reference>
<dbReference type="Pfam" id="PF00528">
    <property type="entry name" value="BPD_transp_1"/>
    <property type="match status" value="1"/>
</dbReference>
<organism evidence="9">
    <name type="scientific">marine sediment metagenome</name>
    <dbReference type="NCBI Taxonomy" id="412755"/>
    <lineage>
        <taxon>unclassified sequences</taxon>
        <taxon>metagenomes</taxon>
        <taxon>ecological metagenomes</taxon>
    </lineage>
</organism>
<protein>
    <recommendedName>
        <fullName evidence="8">ABC transmembrane type-1 domain-containing protein</fullName>
    </recommendedName>
</protein>
<name>X1F2E2_9ZZZZ</name>
<feature type="transmembrane region" description="Helical" evidence="7">
    <location>
        <begin position="92"/>
        <end position="115"/>
    </location>
</feature>
<dbReference type="InterPro" id="IPR025966">
    <property type="entry name" value="OppC_N"/>
</dbReference>
<dbReference type="Gene3D" id="1.10.3720.10">
    <property type="entry name" value="MetI-like"/>
    <property type="match status" value="1"/>
</dbReference>
<evidence type="ECO:0000259" key="8">
    <source>
        <dbReference type="PROSITE" id="PS50928"/>
    </source>
</evidence>
<feature type="transmembrane region" description="Helical" evidence="7">
    <location>
        <begin position="20"/>
        <end position="40"/>
    </location>
</feature>
<dbReference type="CDD" id="cd06261">
    <property type="entry name" value="TM_PBP2"/>
    <property type="match status" value="1"/>
</dbReference>
<evidence type="ECO:0000256" key="6">
    <source>
        <dbReference type="ARBA" id="ARBA00023136"/>
    </source>
</evidence>
<feature type="transmembrane region" description="Helical" evidence="7">
    <location>
        <begin position="127"/>
        <end position="146"/>
    </location>
</feature>
<evidence type="ECO:0000256" key="2">
    <source>
        <dbReference type="ARBA" id="ARBA00022448"/>
    </source>
</evidence>
<keyword evidence="3" id="KW-1003">Cell membrane</keyword>
<dbReference type="InterPro" id="IPR035906">
    <property type="entry name" value="MetI-like_sf"/>
</dbReference>
<dbReference type="PROSITE" id="PS50928">
    <property type="entry name" value="ABC_TM1"/>
    <property type="match status" value="1"/>
</dbReference>
<feature type="domain" description="ABC transmembrane type-1" evidence="8">
    <location>
        <begin position="88"/>
        <end position="263"/>
    </location>
</feature>
<keyword evidence="2" id="KW-0813">Transport</keyword>
<evidence type="ECO:0000256" key="5">
    <source>
        <dbReference type="ARBA" id="ARBA00022989"/>
    </source>
</evidence>
<comment type="caution">
    <text evidence="9">The sequence shown here is derived from an EMBL/GenBank/DDBJ whole genome shotgun (WGS) entry which is preliminary data.</text>
</comment>
<keyword evidence="6 7" id="KW-0472">Membrane</keyword>
<accession>X1F2E2</accession>
<dbReference type="InterPro" id="IPR050366">
    <property type="entry name" value="BP-dependent_transpt_permease"/>
</dbReference>
<dbReference type="GO" id="GO:0005886">
    <property type="term" value="C:plasma membrane"/>
    <property type="evidence" value="ECO:0007669"/>
    <property type="project" value="UniProtKB-SubCell"/>
</dbReference>
<keyword evidence="5 7" id="KW-1133">Transmembrane helix</keyword>
<sequence length="263" mass="28656">MIRIFKSKRFYHYIKDVSAVTGSLILIIMLIAAIFAPIIAPQNPYDMKGLYLEDSLKPPIWMEGGKAPFILGTDDQGRDILSTILYGCRTSFTVGFSVIIIAGIIGVTVGLLAGFYRGLLDAVTMRLADAIFSFSTTLIAMLFLGILKDRGVGTVIFAIIITAWVRYARTMRGSVLSVKEEDYISAARAIGANDLRIMFKHILPNAISPILVIAAVGFGAAVMLEASLSFLGVGVPINKPSLGMMISMGKNYIYAGKWWLVVF</sequence>
<dbReference type="InterPro" id="IPR000515">
    <property type="entry name" value="MetI-like"/>
</dbReference>
<dbReference type="Pfam" id="PF12911">
    <property type="entry name" value="OppC_N"/>
    <property type="match status" value="1"/>
</dbReference>
<evidence type="ECO:0000256" key="7">
    <source>
        <dbReference type="SAM" id="Phobius"/>
    </source>
</evidence>
<feature type="transmembrane region" description="Helical" evidence="7">
    <location>
        <begin position="206"/>
        <end position="235"/>
    </location>
</feature>
<comment type="subcellular location">
    <subcellularLocation>
        <location evidence="1">Cell membrane</location>
        <topology evidence="1">Multi-pass membrane protein</topology>
    </subcellularLocation>
</comment>
<dbReference type="PANTHER" id="PTHR43386:SF26">
    <property type="entry name" value="ABC TRANSPORTER PERMEASE PROTEIN"/>
    <property type="match status" value="1"/>
</dbReference>
<evidence type="ECO:0000256" key="1">
    <source>
        <dbReference type="ARBA" id="ARBA00004651"/>
    </source>
</evidence>